<evidence type="ECO:0000313" key="2">
    <source>
        <dbReference type="Ensembl" id="ENSPNAP00000065863.1"/>
    </source>
</evidence>
<dbReference type="Ensembl" id="ENSPNAT00000076382.1">
    <property type="protein sequence ID" value="ENSPNAP00000066960.1"/>
    <property type="gene ID" value="ENSPNAG00000030726.1"/>
</dbReference>
<evidence type="ECO:0000256" key="1">
    <source>
        <dbReference type="SAM" id="MobiDB-lite"/>
    </source>
</evidence>
<feature type="compositionally biased region" description="Low complexity" evidence="1">
    <location>
        <begin position="9"/>
        <end position="24"/>
    </location>
</feature>
<evidence type="ECO:0000313" key="3">
    <source>
        <dbReference type="Proteomes" id="UP001501920"/>
    </source>
</evidence>
<proteinExistence type="predicted"/>
<reference evidence="2 3" key="1">
    <citation type="submission" date="2020-10" db="EMBL/GenBank/DDBJ databases">
        <title>Pygocentrus nattereri (red-bellied piranha) genome, fPygNat1, primary haplotype.</title>
        <authorList>
            <person name="Myers G."/>
            <person name="Meyer A."/>
            <person name="Karagic N."/>
            <person name="Pippel M."/>
            <person name="Winkler S."/>
            <person name="Tracey A."/>
            <person name="Wood J."/>
            <person name="Formenti G."/>
            <person name="Howe K."/>
            <person name="Fedrigo O."/>
            <person name="Jarvis E.D."/>
        </authorList>
    </citation>
    <scope>NUCLEOTIDE SEQUENCE [LARGE SCALE GENOMIC DNA]</scope>
</reference>
<reference evidence="2" key="2">
    <citation type="submission" date="2025-05" db="UniProtKB">
        <authorList>
            <consortium name="Ensembl"/>
        </authorList>
    </citation>
    <scope>IDENTIFICATION</scope>
</reference>
<feature type="region of interest" description="Disordered" evidence="1">
    <location>
        <begin position="1"/>
        <end position="26"/>
    </location>
</feature>
<dbReference type="Proteomes" id="UP001501920">
    <property type="component" value="Chromosome 27"/>
</dbReference>
<dbReference type="AlphaFoldDB" id="A0AAR2KNE9"/>
<sequence>MSSDERQSSSESSFCSEESASSGSTLILESTKARRRQLIDGPPGGDQIFQEYHKTSGLSDGTRRKMVNILVADMVEGHGRIPPVNVRISYALGIITLFPHLKDLDSVNGYVAQDFTLLFGEEVSGRFLAKWPTIFKPKIIADCKTIPSNSHVDDLLALAFQESDHGNVILHEC</sequence>
<dbReference type="GeneTree" id="ENSGT01120000272266"/>
<accession>A0AAR2KNE9</accession>
<dbReference type="Proteomes" id="UP001501920">
    <property type="component" value="Chromosome 21"/>
</dbReference>
<dbReference type="Ensembl" id="ENSPNAT00000072414.1">
    <property type="protein sequence ID" value="ENSPNAP00000065863.1"/>
    <property type="gene ID" value="ENSPNAG00000037462.1"/>
</dbReference>
<dbReference type="PANTHER" id="PTHR31025:SF29">
    <property type="entry name" value="SI:CH211-196P9.1"/>
    <property type="match status" value="1"/>
</dbReference>
<keyword evidence="3" id="KW-1185">Reference proteome</keyword>
<organism evidence="2 3">
    <name type="scientific">Pygocentrus nattereri</name>
    <name type="common">Red-bellied piranha</name>
    <dbReference type="NCBI Taxonomy" id="42514"/>
    <lineage>
        <taxon>Eukaryota</taxon>
        <taxon>Metazoa</taxon>
        <taxon>Chordata</taxon>
        <taxon>Craniata</taxon>
        <taxon>Vertebrata</taxon>
        <taxon>Euteleostomi</taxon>
        <taxon>Actinopterygii</taxon>
        <taxon>Neopterygii</taxon>
        <taxon>Teleostei</taxon>
        <taxon>Ostariophysi</taxon>
        <taxon>Characiformes</taxon>
        <taxon>Characoidei</taxon>
        <taxon>Pygocentrus</taxon>
    </lineage>
</organism>
<name>A0AAR2KNE9_PYGNA</name>
<protein>
    <submittedName>
        <fullName evidence="2">Uncharacterized protein</fullName>
    </submittedName>
</protein>
<dbReference type="PANTHER" id="PTHR31025">
    <property type="entry name" value="SI:CH211-196P9.1-RELATED"/>
    <property type="match status" value="1"/>
</dbReference>